<gene>
    <name evidence="1" type="ORF">BDN72DRAFT_780643</name>
</gene>
<proteinExistence type="predicted"/>
<protein>
    <submittedName>
        <fullName evidence="1">Uncharacterized protein</fullName>
    </submittedName>
</protein>
<organism evidence="1 2">
    <name type="scientific">Pluteus cervinus</name>
    <dbReference type="NCBI Taxonomy" id="181527"/>
    <lineage>
        <taxon>Eukaryota</taxon>
        <taxon>Fungi</taxon>
        <taxon>Dikarya</taxon>
        <taxon>Basidiomycota</taxon>
        <taxon>Agaricomycotina</taxon>
        <taxon>Agaricomycetes</taxon>
        <taxon>Agaricomycetidae</taxon>
        <taxon>Agaricales</taxon>
        <taxon>Pluteineae</taxon>
        <taxon>Pluteaceae</taxon>
        <taxon>Pluteus</taxon>
    </lineage>
</organism>
<accession>A0ACD3A1J5</accession>
<keyword evidence="2" id="KW-1185">Reference proteome</keyword>
<evidence type="ECO:0000313" key="1">
    <source>
        <dbReference type="EMBL" id="TFK59487.1"/>
    </source>
</evidence>
<feature type="non-terminal residue" evidence="1">
    <location>
        <position position="277"/>
    </location>
</feature>
<dbReference type="Proteomes" id="UP000308600">
    <property type="component" value="Unassembled WGS sequence"/>
</dbReference>
<sequence>MTDNRSQVKEKLGLSYHNVRSLHQKLDCIPERAGPWVTKKLSFPDNPDDKFTIRHRDPIQAIKSLFNNPAHASDIVYAPKKIFSDQTRKNRIFNEMWTGRWWHAAQSRIPNKNGTIAPVIIATDKTQLTQFSGSKTAYPVYLTIGNLPKAIRRKPSQQACILIAYLSVDKIDRTLMSNDEHRSRSQRLFHEAMRIILEPLKTAGKEGVEMASSNGDIRLVFPILAAYVADYPEQCLVTCSKYGTCPKCRCPAKELGDDVDYEARTSQWTLSVIEEGK</sequence>
<evidence type="ECO:0000313" key="2">
    <source>
        <dbReference type="Proteomes" id="UP000308600"/>
    </source>
</evidence>
<reference evidence="1 2" key="1">
    <citation type="journal article" date="2019" name="Nat. Ecol. Evol.">
        <title>Megaphylogeny resolves global patterns of mushroom evolution.</title>
        <authorList>
            <person name="Varga T."/>
            <person name="Krizsan K."/>
            <person name="Foldi C."/>
            <person name="Dima B."/>
            <person name="Sanchez-Garcia M."/>
            <person name="Sanchez-Ramirez S."/>
            <person name="Szollosi G.J."/>
            <person name="Szarkandi J.G."/>
            <person name="Papp V."/>
            <person name="Albert L."/>
            <person name="Andreopoulos W."/>
            <person name="Angelini C."/>
            <person name="Antonin V."/>
            <person name="Barry K.W."/>
            <person name="Bougher N.L."/>
            <person name="Buchanan P."/>
            <person name="Buyck B."/>
            <person name="Bense V."/>
            <person name="Catcheside P."/>
            <person name="Chovatia M."/>
            <person name="Cooper J."/>
            <person name="Damon W."/>
            <person name="Desjardin D."/>
            <person name="Finy P."/>
            <person name="Geml J."/>
            <person name="Haridas S."/>
            <person name="Hughes K."/>
            <person name="Justo A."/>
            <person name="Karasinski D."/>
            <person name="Kautmanova I."/>
            <person name="Kiss B."/>
            <person name="Kocsube S."/>
            <person name="Kotiranta H."/>
            <person name="LaButti K.M."/>
            <person name="Lechner B.E."/>
            <person name="Liimatainen K."/>
            <person name="Lipzen A."/>
            <person name="Lukacs Z."/>
            <person name="Mihaltcheva S."/>
            <person name="Morgado L.N."/>
            <person name="Niskanen T."/>
            <person name="Noordeloos M.E."/>
            <person name="Ohm R.A."/>
            <person name="Ortiz-Santana B."/>
            <person name="Ovrebo C."/>
            <person name="Racz N."/>
            <person name="Riley R."/>
            <person name="Savchenko A."/>
            <person name="Shiryaev A."/>
            <person name="Soop K."/>
            <person name="Spirin V."/>
            <person name="Szebenyi C."/>
            <person name="Tomsovsky M."/>
            <person name="Tulloss R.E."/>
            <person name="Uehling J."/>
            <person name="Grigoriev I.V."/>
            <person name="Vagvolgyi C."/>
            <person name="Papp T."/>
            <person name="Martin F.M."/>
            <person name="Miettinen O."/>
            <person name="Hibbett D.S."/>
            <person name="Nagy L.G."/>
        </authorList>
    </citation>
    <scope>NUCLEOTIDE SEQUENCE [LARGE SCALE GENOMIC DNA]</scope>
    <source>
        <strain evidence="1 2">NL-1719</strain>
    </source>
</reference>
<name>A0ACD3A1J5_9AGAR</name>
<dbReference type="EMBL" id="ML208964">
    <property type="protein sequence ID" value="TFK59487.1"/>
    <property type="molecule type" value="Genomic_DNA"/>
</dbReference>